<reference evidence="1" key="1">
    <citation type="submission" date="2021-03" db="EMBL/GenBank/DDBJ databases">
        <authorList>
            <consortium name="DOE Joint Genome Institute"/>
            <person name="Ahrendt S."/>
            <person name="Looney B.P."/>
            <person name="Miyauchi S."/>
            <person name="Morin E."/>
            <person name="Drula E."/>
            <person name="Courty P.E."/>
            <person name="Chicoki N."/>
            <person name="Fauchery L."/>
            <person name="Kohler A."/>
            <person name="Kuo A."/>
            <person name="Labutti K."/>
            <person name="Pangilinan J."/>
            <person name="Lipzen A."/>
            <person name="Riley R."/>
            <person name="Andreopoulos W."/>
            <person name="He G."/>
            <person name="Johnson J."/>
            <person name="Barry K.W."/>
            <person name="Grigoriev I.V."/>
            <person name="Nagy L."/>
            <person name="Hibbett D."/>
            <person name="Henrissat B."/>
            <person name="Matheny P.B."/>
            <person name="Labbe J."/>
            <person name="Martin F."/>
        </authorList>
    </citation>
    <scope>NUCLEOTIDE SEQUENCE</scope>
    <source>
        <strain evidence="1">HHB10654</strain>
    </source>
</reference>
<gene>
    <name evidence="1" type="ORF">BV25DRAFT_1823679</name>
</gene>
<dbReference type="EMBL" id="MU277200">
    <property type="protein sequence ID" value="KAI0064131.1"/>
    <property type="molecule type" value="Genomic_DNA"/>
</dbReference>
<keyword evidence="2" id="KW-1185">Reference proteome</keyword>
<protein>
    <submittedName>
        <fullName evidence="1">Uncharacterized protein</fullName>
    </submittedName>
</protein>
<organism evidence="1 2">
    <name type="scientific">Artomyces pyxidatus</name>
    <dbReference type="NCBI Taxonomy" id="48021"/>
    <lineage>
        <taxon>Eukaryota</taxon>
        <taxon>Fungi</taxon>
        <taxon>Dikarya</taxon>
        <taxon>Basidiomycota</taxon>
        <taxon>Agaricomycotina</taxon>
        <taxon>Agaricomycetes</taxon>
        <taxon>Russulales</taxon>
        <taxon>Auriscalpiaceae</taxon>
        <taxon>Artomyces</taxon>
    </lineage>
</organism>
<accession>A0ACB8T7Z9</accession>
<sequence>MPPEVHPTSPAQPSSYQGPAPHYQSAAPLRPRGGFMRPQYTMSIPQQPLSMVPSPPQYAYPRHPGMPGSEPSLQHIAYSSSSIVPMMQQHAPMYPFQNHSSDSGSPSQHPFTTSAAPPPLPVYSHLAINPSPPPRSPLPPSQSSSSSGQRHSAPYATQGAYSPLGYSTPPQYAYAPPSSFAPNPSMYQSQYTPYRQTYTPTESDGQGTWWYLPAAGTAGSGSYEGMQQSYQSPYSMGYPSIGRHEGEGYGQPGPSSSIAATQPPVHSHLHPPVTQSRFGGSSTEITPDGSSPGLQGSPVTSSKPLESATMSISNEAERRLARKPYHPNPPAHRSEWVMWAGNVPSDATHDELWRFFNQSLSPQEPSSPGAAPDEASGGVLSIFLISRSNCAFVNFETEAHLSAATNRFNGKQLRPNDPRCPRLVCRIRRQTDDLRAGVGGQRGIGMHTKWIKEQKEKAQQERDTGLPSSSSERLEFPSTASSSSPEDLAGRLGPLSISDDESQRRNRRTAPTHSTSSGSYASTSSSILTRYFPQRYFILKSLTQFDLDLSVERGLWATQRHNEGILDQAFRTSQDVFLIFGVNKSGEFYGYAKMTGPISQGEGKVPWASPSASSPQSSSQASGSSVIAADAGVSPLDPVLGKRQEARYIFPLDEHRVDESPLPVSGSQEQPLFLPGPPEASPPHARGKVASAPAELRDPHHRLTHKTPQAELSLGVPRASASVGPRSIELDATAPYRALKGRSAGETSRLGARVDDVVREHLSDARLPSPRLPRREVSEPLIGKALRPVEEASKEERETREDLSQPDVGAGPGQDQEQDEAWGQPFRVEWIRTERLPFYRTRHLRNPWNHGREVKVSRDGTELEPSVGQELLEEWDRPPPSPRTSPVPAAARPPPQRRGSKTAHHPP</sequence>
<proteinExistence type="predicted"/>
<evidence type="ECO:0000313" key="2">
    <source>
        <dbReference type="Proteomes" id="UP000814140"/>
    </source>
</evidence>
<reference evidence="1" key="2">
    <citation type="journal article" date="2022" name="New Phytol.">
        <title>Evolutionary transition to the ectomycorrhizal habit in the genomes of a hyperdiverse lineage of mushroom-forming fungi.</title>
        <authorList>
            <person name="Looney B."/>
            <person name="Miyauchi S."/>
            <person name="Morin E."/>
            <person name="Drula E."/>
            <person name="Courty P.E."/>
            <person name="Kohler A."/>
            <person name="Kuo A."/>
            <person name="LaButti K."/>
            <person name="Pangilinan J."/>
            <person name="Lipzen A."/>
            <person name="Riley R."/>
            <person name="Andreopoulos W."/>
            <person name="He G."/>
            <person name="Johnson J."/>
            <person name="Nolan M."/>
            <person name="Tritt A."/>
            <person name="Barry K.W."/>
            <person name="Grigoriev I.V."/>
            <person name="Nagy L.G."/>
            <person name="Hibbett D."/>
            <person name="Henrissat B."/>
            <person name="Matheny P.B."/>
            <person name="Labbe J."/>
            <person name="Martin F.M."/>
        </authorList>
    </citation>
    <scope>NUCLEOTIDE SEQUENCE</scope>
    <source>
        <strain evidence="1">HHB10654</strain>
    </source>
</reference>
<evidence type="ECO:0000313" key="1">
    <source>
        <dbReference type="EMBL" id="KAI0064131.1"/>
    </source>
</evidence>
<dbReference type="Proteomes" id="UP000814140">
    <property type="component" value="Unassembled WGS sequence"/>
</dbReference>
<name>A0ACB8T7Z9_9AGAM</name>
<comment type="caution">
    <text evidence="1">The sequence shown here is derived from an EMBL/GenBank/DDBJ whole genome shotgun (WGS) entry which is preliminary data.</text>
</comment>